<dbReference type="GO" id="GO:0003779">
    <property type="term" value="F:actin binding"/>
    <property type="evidence" value="ECO:0007669"/>
    <property type="project" value="InterPro"/>
</dbReference>
<name>A0A7S2WBX4_9STRA</name>
<dbReference type="PROSITE" id="PS51263">
    <property type="entry name" value="ADF_H"/>
    <property type="match status" value="1"/>
</dbReference>
<dbReference type="EMBL" id="HBHK01010281">
    <property type="protein sequence ID" value="CAD9679084.1"/>
    <property type="molecule type" value="Transcribed_RNA"/>
</dbReference>
<dbReference type="Pfam" id="PF00241">
    <property type="entry name" value="Cofilin_ADF"/>
    <property type="match status" value="1"/>
</dbReference>
<accession>A0A7S2WBX4</accession>
<dbReference type="Gene3D" id="3.40.20.10">
    <property type="entry name" value="Severin"/>
    <property type="match status" value="1"/>
</dbReference>
<gene>
    <name evidence="2" type="ORF">QSP1433_LOCUS6407</name>
    <name evidence="3" type="ORF">QSP1433_LOCUS6413</name>
</gene>
<dbReference type="InterPro" id="IPR029006">
    <property type="entry name" value="ADF-H/Gelsolin-like_dom_sf"/>
</dbReference>
<dbReference type="EMBL" id="HBHK01010270">
    <property type="protein sequence ID" value="CAD9679068.1"/>
    <property type="molecule type" value="Transcribed_RNA"/>
</dbReference>
<evidence type="ECO:0000313" key="3">
    <source>
        <dbReference type="EMBL" id="CAD9679084.1"/>
    </source>
</evidence>
<evidence type="ECO:0000259" key="1">
    <source>
        <dbReference type="PROSITE" id="PS51263"/>
    </source>
</evidence>
<dbReference type="AlphaFoldDB" id="A0A7S2WBX4"/>
<organism evidence="2">
    <name type="scientific">Mucochytrium quahogii</name>
    <dbReference type="NCBI Taxonomy" id="96639"/>
    <lineage>
        <taxon>Eukaryota</taxon>
        <taxon>Sar</taxon>
        <taxon>Stramenopiles</taxon>
        <taxon>Bigyra</taxon>
        <taxon>Labyrinthulomycetes</taxon>
        <taxon>Thraustochytrida</taxon>
        <taxon>Thraustochytriidae</taxon>
        <taxon>Mucochytrium</taxon>
    </lineage>
</organism>
<protein>
    <recommendedName>
        <fullName evidence="1">ADF-H domain-containing protein</fullName>
    </recommendedName>
</protein>
<feature type="domain" description="ADF-H" evidence="1">
    <location>
        <begin position="1"/>
        <end position="142"/>
    </location>
</feature>
<evidence type="ECO:0000313" key="2">
    <source>
        <dbReference type="EMBL" id="CAD9679068.1"/>
    </source>
</evidence>
<reference evidence="2" key="1">
    <citation type="submission" date="2021-01" db="EMBL/GenBank/DDBJ databases">
        <authorList>
            <person name="Corre E."/>
            <person name="Pelletier E."/>
            <person name="Niang G."/>
            <person name="Scheremetjew M."/>
            <person name="Finn R."/>
            <person name="Kale V."/>
            <person name="Holt S."/>
            <person name="Cochrane G."/>
            <person name="Meng A."/>
            <person name="Brown T."/>
            <person name="Cohen L."/>
        </authorList>
    </citation>
    <scope>NUCLEOTIDE SEQUENCE</scope>
    <source>
        <strain evidence="2">NY070348D</strain>
    </source>
</reference>
<dbReference type="InterPro" id="IPR002108">
    <property type="entry name" value="ADF-H"/>
</dbReference>
<sequence>MGLTFPENTDELVNQLFDDNNKGVDFVIFTMEGKETLVVQDGHVGKGGRDKVEEILKENKDKIMTGCFLVLGVDDREVTVSIRRKYIQFIYVGEEVSGMAKARVVSQSGELKNVFPSAHMNLQINEGDFSDLSEKDLERQLRACGGAHQPTSYDFSCTAADEA</sequence>
<dbReference type="SUPFAM" id="SSF55753">
    <property type="entry name" value="Actin depolymerizing proteins"/>
    <property type="match status" value="1"/>
</dbReference>
<proteinExistence type="predicted"/>